<evidence type="ECO:0000313" key="3">
    <source>
        <dbReference type="Proteomes" id="UP000257123"/>
    </source>
</evidence>
<comment type="caution">
    <text evidence="2">The sequence shown here is derived from an EMBL/GenBank/DDBJ whole genome shotgun (WGS) entry which is preliminary data.</text>
</comment>
<accession>A0A371QYD6</accession>
<name>A0A371QYD6_9CREN</name>
<evidence type="ECO:0000313" key="2">
    <source>
        <dbReference type="EMBL" id="RFA95739.1"/>
    </source>
</evidence>
<reference evidence="2 3" key="1">
    <citation type="submission" date="2017-07" db="EMBL/GenBank/DDBJ databases">
        <title>Draft genome sequence of aerobic hyperthermophilic archaea, Pyrobaculum aerophilum YKB31 and YKB32.</title>
        <authorList>
            <person name="Mochizuki T."/>
            <person name="Berliner A.J."/>
            <person name="Yoshida-Takashima Y."/>
            <person name="Takaki Y."/>
            <person name="Nunoura T."/>
            <person name="Takai K."/>
        </authorList>
    </citation>
    <scope>NUCLEOTIDE SEQUENCE [LARGE SCALE GENOMIC DNA]</scope>
    <source>
        <strain evidence="2 3">YKB31</strain>
    </source>
</reference>
<organism evidence="2 3">
    <name type="scientific">Pyrobaculum aerophilum</name>
    <dbReference type="NCBI Taxonomy" id="13773"/>
    <lineage>
        <taxon>Archaea</taxon>
        <taxon>Thermoproteota</taxon>
        <taxon>Thermoprotei</taxon>
        <taxon>Thermoproteales</taxon>
        <taxon>Thermoproteaceae</taxon>
        <taxon>Pyrobaculum</taxon>
    </lineage>
</organism>
<sequence>MDLRGLLLLIGIAVVSQAAAVVIDKPGVYYGISAERLIINASNVAVFNTTVKGGYVEAALPQGMTAYRIKPAMGCVVVTGRNITLAGIRVNCSSGILVFNSSRVRIEAMTAQGLADLQVYRRGLGIYIYNSSDVLISKADLAYFHDCIYAEYTQSLDISGASARYCRYGAHVMFSKGVRLRESSFSDNYVGVALMYSDDVVVSDVKSSGNREWSEGYGFLLAELRGVVKNCKAVDNVHGFYVMYWGNTALKITNCTVEGNYFGVTLRGRNATGVEFIGNAFRGNVVQVMHIGLGELSTAARFVGNVWGGHVTARPYQYISVFSDLMSASEGALAFLAASPSRFAIDSAMGRVIIVDEAPRPDQLQTPALLLLALLPLVLIWKSK</sequence>
<dbReference type="InterPro" id="IPR011050">
    <property type="entry name" value="Pectin_lyase_fold/virulence"/>
</dbReference>
<dbReference type="InterPro" id="IPR006626">
    <property type="entry name" value="PbH1"/>
</dbReference>
<protein>
    <submittedName>
        <fullName evidence="2">NosD</fullName>
    </submittedName>
</protein>
<dbReference type="Pfam" id="PF13229">
    <property type="entry name" value="Beta_helix"/>
    <property type="match status" value="1"/>
</dbReference>
<dbReference type="Gene3D" id="2.160.20.10">
    <property type="entry name" value="Single-stranded right-handed beta-helix, Pectin lyase-like"/>
    <property type="match status" value="1"/>
</dbReference>
<dbReference type="InterPro" id="IPR039448">
    <property type="entry name" value="Beta_helix"/>
</dbReference>
<dbReference type="AlphaFoldDB" id="A0A371QYD6"/>
<dbReference type="RefSeq" id="WP_116421204.1">
    <property type="nucleotide sequence ID" value="NZ_NMUE01000019.1"/>
</dbReference>
<dbReference type="InterPro" id="IPR012334">
    <property type="entry name" value="Pectin_lyas_fold"/>
</dbReference>
<proteinExistence type="predicted"/>
<dbReference type="SUPFAM" id="SSF51126">
    <property type="entry name" value="Pectin lyase-like"/>
    <property type="match status" value="1"/>
</dbReference>
<dbReference type="EMBL" id="NMUE01000019">
    <property type="protein sequence ID" value="RFA95739.1"/>
    <property type="molecule type" value="Genomic_DNA"/>
</dbReference>
<gene>
    <name evidence="2" type="ORF">CGL51_07000</name>
</gene>
<evidence type="ECO:0000259" key="1">
    <source>
        <dbReference type="Pfam" id="PF13229"/>
    </source>
</evidence>
<dbReference type="SMART" id="SM00710">
    <property type="entry name" value="PbH1"/>
    <property type="match status" value="6"/>
</dbReference>
<feature type="domain" description="Right handed beta helix" evidence="1">
    <location>
        <begin position="125"/>
        <end position="281"/>
    </location>
</feature>
<dbReference type="Proteomes" id="UP000257123">
    <property type="component" value="Unassembled WGS sequence"/>
</dbReference>